<feature type="compositionally biased region" description="Acidic residues" evidence="1">
    <location>
        <begin position="210"/>
        <end position="226"/>
    </location>
</feature>
<protein>
    <submittedName>
        <fullName evidence="3">Uncharacterized protein LOC125178485</fullName>
    </submittedName>
</protein>
<feature type="compositionally biased region" description="Polar residues" evidence="1">
    <location>
        <begin position="781"/>
        <end position="792"/>
    </location>
</feature>
<reference evidence="3" key="1">
    <citation type="submission" date="2025-08" db="UniProtKB">
        <authorList>
            <consortium name="RefSeq"/>
        </authorList>
    </citation>
    <scope>IDENTIFICATION</scope>
    <source>
        <tissue evidence="3">Whole organism</tissue>
    </source>
</reference>
<feature type="compositionally biased region" description="Low complexity" evidence="1">
    <location>
        <begin position="194"/>
        <end position="209"/>
    </location>
</feature>
<dbReference type="KEGG" id="hazt:125178485"/>
<evidence type="ECO:0000256" key="1">
    <source>
        <dbReference type="SAM" id="MobiDB-lite"/>
    </source>
</evidence>
<sequence>MFSAWLNTHFIYEEGEKRRVPVRSNSTPNTCTHSTCTPNTCTPNTCTPNVCSASLLLCGPRDAVLPPAGELAPCDSNFNRSLTHASAGTLSPSSLDKLGPSGGQRALPAPLQYSRLGETTNGAEGVLGGGGGGGYSEEVTLILTADDLDINKGKKHKLTPDFKVELVWTVSKQQPCGRPMTSTNHQHPPSIGRPVSTTDSSTPSSVTPGDSEDEEDEESEEDEDHENSDWDSVSARCEGRLARAGIYDVACDMRAPALSPRKAPPNWDRDKDSCPIWGRARDHKQGLPVSHRQQQFHSSHMHEASHGQRLSYKTTAKEYDREKHLTERTHYAIDQYAGEWQQNYPAQQNVRHEKFDQRPFRSSPKLDKKMSAFNDVADELFDDSTRDLASLPVSPDDNRSDITSTISSLAQTDPYNLDELDLTSSNLLLDSGPNSLGDFDSIPVVSSPVSTLPHSYHDVRTQSSLCSEGNNTCTVEYSGVSATQPVCEDNGSTACTLHVPSGVDVWNDHAIQDSDTTHSVTEVADNPTAVDLCEVNFEPCLTENSMDFLTCSQSYPPPHTQQGFIQQYLQQKQQKQQQPSAYDNQNKTTRILSQKLDKLQQSRRVHPRSHGNLHSVPPSENLARESSYNARPDVTKRSHFDNKPPLIPANLSAVFSQKGLEGRESIGYRARGYSNPGKKPSKERRIRSFSQTRESHPKISVHVNSEHSSSFISPSAGTIFADPSFTSDVPIVRDGGMGSLVTHITIGDPPMNRSNRSSVPIDPAQDENFFGKMQPRETLENLPSTANGNSKNSQHRKRSNSNRFYV</sequence>
<feature type="compositionally biased region" description="Polar residues" evidence="1">
    <location>
        <begin position="175"/>
        <end position="187"/>
    </location>
</feature>
<keyword evidence="2" id="KW-1185">Reference proteome</keyword>
<gene>
    <name evidence="3" type="primary">LOC125178485</name>
</gene>
<feature type="region of interest" description="Disordered" evidence="1">
    <location>
        <begin position="89"/>
        <end position="108"/>
    </location>
</feature>
<dbReference type="GeneID" id="125178485"/>
<organism evidence="2 3">
    <name type="scientific">Hyalella azteca</name>
    <name type="common">Amphipod</name>
    <dbReference type="NCBI Taxonomy" id="294128"/>
    <lineage>
        <taxon>Eukaryota</taxon>
        <taxon>Metazoa</taxon>
        <taxon>Ecdysozoa</taxon>
        <taxon>Arthropoda</taxon>
        <taxon>Crustacea</taxon>
        <taxon>Multicrustacea</taxon>
        <taxon>Malacostraca</taxon>
        <taxon>Eumalacostraca</taxon>
        <taxon>Peracarida</taxon>
        <taxon>Amphipoda</taxon>
        <taxon>Senticaudata</taxon>
        <taxon>Talitrida</taxon>
        <taxon>Talitroidea</taxon>
        <taxon>Hyalellidae</taxon>
        <taxon>Hyalella</taxon>
    </lineage>
</organism>
<evidence type="ECO:0000313" key="3">
    <source>
        <dbReference type="RefSeq" id="XP_047738257.1"/>
    </source>
</evidence>
<dbReference type="RefSeq" id="XP_047738257.1">
    <property type="nucleotide sequence ID" value="XM_047882301.1"/>
</dbReference>
<feature type="region of interest" description="Disordered" evidence="1">
    <location>
        <begin position="671"/>
        <end position="695"/>
    </location>
</feature>
<proteinExistence type="predicted"/>
<name>A0A979FNF0_HYAAZ</name>
<feature type="region of interest" description="Disordered" evidence="1">
    <location>
        <begin position="175"/>
        <end position="233"/>
    </location>
</feature>
<evidence type="ECO:0000313" key="2">
    <source>
        <dbReference type="Proteomes" id="UP000694843"/>
    </source>
</evidence>
<dbReference type="AlphaFoldDB" id="A0A979FNF0"/>
<feature type="region of interest" description="Disordered" evidence="1">
    <location>
        <begin position="746"/>
        <end position="806"/>
    </location>
</feature>
<dbReference type="Proteomes" id="UP000694843">
    <property type="component" value="Unplaced"/>
</dbReference>
<feature type="compositionally biased region" description="Basic residues" evidence="1">
    <location>
        <begin position="601"/>
        <end position="611"/>
    </location>
</feature>
<accession>A0A979FNF0</accession>
<feature type="region of interest" description="Disordered" evidence="1">
    <location>
        <begin position="597"/>
        <end position="629"/>
    </location>
</feature>